<keyword evidence="9" id="KW-1185">Reference proteome</keyword>
<accession>A0A3N7JU12</accession>
<dbReference type="CDD" id="cd00082">
    <property type="entry name" value="HisKA"/>
    <property type="match status" value="1"/>
</dbReference>
<dbReference type="InterPro" id="IPR036890">
    <property type="entry name" value="HATPase_C_sf"/>
</dbReference>
<name>A0A3N7JU12_9BURK</name>
<evidence type="ECO:0000313" key="9">
    <source>
        <dbReference type="Proteomes" id="UP000267464"/>
    </source>
</evidence>
<dbReference type="PROSITE" id="PS50109">
    <property type="entry name" value="HIS_KIN"/>
    <property type="match status" value="1"/>
</dbReference>
<dbReference type="InterPro" id="IPR003661">
    <property type="entry name" value="HisK_dim/P_dom"/>
</dbReference>
<dbReference type="SUPFAM" id="SSF55874">
    <property type="entry name" value="ATPase domain of HSP90 chaperone/DNA topoisomerase II/histidine kinase"/>
    <property type="match status" value="1"/>
</dbReference>
<dbReference type="Pfam" id="PF02518">
    <property type="entry name" value="HATPase_c"/>
    <property type="match status" value="1"/>
</dbReference>
<dbReference type="EMBL" id="QUSW01000003">
    <property type="protein sequence ID" value="RQP24419.1"/>
    <property type="molecule type" value="Genomic_DNA"/>
</dbReference>
<dbReference type="Gene3D" id="3.30.565.10">
    <property type="entry name" value="Histidine kinase-like ATPase, C-terminal domain"/>
    <property type="match status" value="1"/>
</dbReference>
<dbReference type="PANTHER" id="PTHR42878:SF15">
    <property type="entry name" value="BACTERIOPHYTOCHROME"/>
    <property type="match status" value="1"/>
</dbReference>
<dbReference type="Gene3D" id="1.10.287.130">
    <property type="match status" value="1"/>
</dbReference>
<evidence type="ECO:0000256" key="6">
    <source>
        <dbReference type="SAM" id="MobiDB-lite"/>
    </source>
</evidence>
<dbReference type="AlphaFoldDB" id="A0A3N7JU12"/>
<dbReference type="InterPro" id="IPR050351">
    <property type="entry name" value="BphY/WalK/GraS-like"/>
</dbReference>
<keyword evidence="5" id="KW-0418">Kinase</keyword>
<dbReference type="GO" id="GO:0030295">
    <property type="term" value="F:protein kinase activator activity"/>
    <property type="evidence" value="ECO:0007669"/>
    <property type="project" value="TreeGrafter"/>
</dbReference>
<reference evidence="8 9" key="2">
    <citation type="submission" date="2018-12" db="EMBL/GenBank/DDBJ databases">
        <title>Rhizobacter gummiphilus sp. nov., a rubber-degrading bacterium isolated from the soil of a botanical garden in Japan.</title>
        <authorList>
            <person name="Shunsuke S.S."/>
        </authorList>
    </citation>
    <scope>NUCLEOTIDE SEQUENCE [LARGE SCALE GENOMIC DNA]</scope>
    <source>
        <strain evidence="8 9">S-16</strain>
    </source>
</reference>
<keyword evidence="3" id="KW-0597">Phosphoprotein</keyword>
<dbReference type="GO" id="GO:0000155">
    <property type="term" value="F:phosphorelay sensor kinase activity"/>
    <property type="evidence" value="ECO:0007669"/>
    <property type="project" value="InterPro"/>
</dbReference>
<dbReference type="InterPro" id="IPR005467">
    <property type="entry name" value="His_kinase_dom"/>
</dbReference>
<evidence type="ECO:0000256" key="2">
    <source>
        <dbReference type="ARBA" id="ARBA00012438"/>
    </source>
</evidence>
<dbReference type="PRINTS" id="PR00344">
    <property type="entry name" value="BCTRLSENSOR"/>
</dbReference>
<evidence type="ECO:0000256" key="4">
    <source>
        <dbReference type="ARBA" id="ARBA00022679"/>
    </source>
</evidence>
<comment type="catalytic activity">
    <reaction evidence="1">
        <text>ATP + protein L-histidine = ADP + protein N-phospho-L-histidine.</text>
        <dbReference type="EC" id="2.7.13.3"/>
    </reaction>
</comment>
<dbReference type="InterPro" id="IPR004358">
    <property type="entry name" value="Sig_transdc_His_kin-like_C"/>
</dbReference>
<comment type="caution">
    <text evidence="8">The sequence shown here is derived from an EMBL/GenBank/DDBJ whole genome shotgun (WGS) entry which is preliminary data.</text>
</comment>
<protein>
    <recommendedName>
        <fullName evidence="2">histidine kinase</fullName>
        <ecNumber evidence="2">2.7.13.3</ecNumber>
    </recommendedName>
</protein>
<evidence type="ECO:0000256" key="5">
    <source>
        <dbReference type="ARBA" id="ARBA00022777"/>
    </source>
</evidence>
<organism evidence="8 9">
    <name type="scientific">Piscinibacter terrae</name>
    <dbReference type="NCBI Taxonomy" id="2496871"/>
    <lineage>
        <taxon>Bacteria</taxon>
        <taxon>Pseudomonadati</taxon>
        <taxon>Pseudomonadota</taxon>
        <taxon>Betaproteobacteria</taxon>
        <taxon>Burkholderiales</taxon>
        <taxon>Sphaerotilaceae</taxon>
        <taxon>Piscinibacter</taxon>
    </lineage>
</organism>
<evidence type="ECO:0000259" key="7">
    <source>
        <dbReference type="PROSITE" id="PS50109"/>
    </source>
</evidence>
<feature type="region of interest" description="Disordered" evidence="6">
    <location>
        <begin position="17"/>
        <end position="50"/>
    </location>
</feature>
<dbReference type="InterPro" id="IPR003594">
    <property type="entry name" value="HATPase_dom"/>
</dbReference>
<dbReference type="PANTHER" id="PTHR42878">
    <property type="entry name" value="TWO-COMPONENT HISTIDINE KINASE"/>
    <property type="match status" value="1"/>
</dbReference>
<reference evidence="8 9" key="1">
    <citation type="submission" date="2018-08" db="EMBL/GenBank/DDBJ databases">
        <authorList>
            <person name="Khan S.A."/>
            <person name="Jeon C.O."/>
            <person name="Chun B.H."/>
            <person name="Jeong S.E."/>
        </authorList>
    </citation>
    <scope>NUCLEOTIDE SEQUENCE [LARGE SCALE GENOMIC DNA]</scope>
    <source>
        <strain evidence="8 9">S-16</strain>
    </source>
</reference>
<dbReference type="GO" id="GO:0000156">
    <property type="term" value="F:phosphorelay response regulator activity"/>
    <property type="evidence" value="ECO:0007669"/>
    <property type="project" value="TreeGrafter"/>
</dbReference>
<keyword evidence="4" id="KW-0808">Transferase</keyword>
<feature type="domain" description="Histidine kinase" evidence="7">
    <location>
        <begin position="97"/>
        <end position="312"/>
    </location>
</feature>
<dbReference type="SMART" id="SM00388">
    <property type="entry name" value="HisKA"/>
    <property type="match status" value="1"/>
</dbReference>
<sequence>MPQPAALSARFHPAVVQALSPRSRPAPKLSTKNSQGERWNPRAPVAGARRDVVDRQPAQLSATWQVLDAPALLATHLDQKLADLERENRDLDAFAREVAHEIRTPIGQVTAIAELLLQRARAHEESDLCRWLELQLRATRCMGETVQGLLDHARAKAGTLNPEWVDLSALCHQLREELPLASDRRAVRWTIQPGMQIHADPVLVALLMRNLLSNALKYTAHCEHPAICVRMNTCGAGAWSVVVEDNGSGFDEARAQRLFQPFVRLHDPQSFHGTGVGLSLVKRIVDRHGGWIAAHGRVDAGASFEFSLLPRA</sequence>
<evidence type="ECO:0000256" key="1">
    <source>
        <dbReference type="ARBA" id="ARBA00000085"/>
    </source>
</evidence>
<gene>
    <name evidence="8" type="ORF">DZC73_14090</name>
</gene>
<dbReference type="GO" id="GO:0007234">
    <property type="term" value="P:osmosensory signaling via phosphorelay pathway"/>
    <property type="evidence" value="ECO:0007669"/>
    <property type="project" value="TreeGrafter"/>
</dbReference>
<dbReference type="EC" id="2.7.13.3" evidence="2"/>
<evidence type="ECO:0000256" key="3">
    <source>
        <dbReference type="ARBA" id="ARBA00022553"/>
    </source>
</evidence>
<evidence type="ECO:0000313" key="8">
    <source>
        <dbReference type="EMBL" id="RQP24419.1"/>
    </source>
</evidence>
<dbReference type="InterPro" id="IPR036097">
    <property type="entry name" value="HisK_dim/P_sf"/>
</dbReference>
<proteinExistence type="predicted"/>
<dbReference type="Proteomes" id="UP000267464">
    <property type="component" value="Unassembled WGS sequence"/>
</dbReference>
<dbReference type="SUPFAM" id="SSF47384">
    <property type="entry name" value="Homodimeric domain of signal transducing histidine kinase"/>
    <property type="match status" value="1"/>
</dbReference>
<dbReference type="SMART" id="SM00387">
    <property type="entry name" value="HATPase_c"/>
    <property type="match status" value="1"/>
</dbReference>